<dbReference type="SUPFAM" id="SSF55073">
    <property type="entry name" value="Nucleotide cyclase"/>
    <property type="match status" value="1"/>
</dbReference>
<dbReference type="InterPro" id="IPR052163">
    <property type="entry name" value="DGC-Regulatory_Protein"/>
</dbReference>
<evidence type="ECO:0000256" key="1">
    <source>
        <dbReference type="SAM" id="MobiDB-lite"/>
    </source>
</evidence>
<organism evidence="4 5">
    <name type="scientific">Methyloceanibacter marginalis</name>
    <dbReference type="NCBI Taxonomy" id="1774971"/>
    <lineage>
        <taxon>Bacteria</taxon>
        <taxon>Pseudomonadati</taxon>
        <taxon>Pseudomonadota</taxon>
        <taxon>Alphaproteobacteria</taxon>
        <taxon>Hyphomicrobiales</taxon>
        <taxon>Hyphomicrobiaceae</taxon>
        <taxon>Methyloceanibacter</taxon>
    </lineage>
</organism>
<feature type="region of interest" description="Disordered" evidence="1">
    <location>
        <begin position="398"/>
        <end position="448"/>
    </location>
</feature>
<name>A0A1E3WDX1_9HYPH</name>
<dbReference type="SMART" id="SM00267">
    <property type="entry name" value="GGDEF"/>
    <property type="match status" value="1"/>
</dbReference>
<dbReference type="CDD" id="cd01949">
    <property type="entry name" value="GGDEF"/>
    <property type="match status" value="1"/>
</dbReference>
<dbReference type="InterPro" id="IPR043128">
    <property type="entry name" value="Rev_trsase/Diguanyl_cyclase"/>
</dbReference>
<evidence type="ECO:0000313" key="4">
    <source>
        <dbReference type="EMBL" id="ODS04019.1"/>
    </source>
</evidence>
<reference evidence="4 5" key="1">
    <citation type="journal article" date="2016" name="Environ. Microbiol.">
        <title>New Methyloceanibacter diversity from North Sea sediments includes methanotroph containing solely the soluble methane monooxygenase.</title>
        <authorList>
            <person name="Vekeman B."/>
            <person name="Kerckhof F.M."/>
            <person name="Cremers G."/>
            <person name="de Vos P."/>
            <person name="Vandamme P."/>
            <person name="Boon N."/>
            <person name="Op den Camp H.J."/>
            <person name="Heylen K."/>
        </authorList>
    </citation>
    <scope>NUCLEOTIDE SEQUENCE [LARGE SCALE GENOMIC DNA]</scope>
    <source>
        <strain evidence="4 5">R-67177</strain>
    </source>
</reference>
<dbReference type="PANTHER" id="PTHR46663:SF2">
    <property type="entry name" value="GGDEF DOMAIN-CONTAINING PROTEIN"/>
    <property type="match status" value="1"/>
</dbReference>
<accession>A0A1E3WDX1</accession>
<dbReference type="InterPro" id="IPR000160">
    <property type="entry name" value="GGDEF_dom"/>
</dbReference>
<keyword evidence="2" id="KW-1133">Transmembrane helix</keyword>
<evidence type="ECO:0000256" key="2">
    <source>
        <dbReference type="SAM" id="Phobius"/>
    </source>
</evidence>
<dbReference type="PROSITE" id="PS50887">
    <property type="entry name" value="GGDEF"/>
    <property type="match status" value="1"/>
</dbReference>
<dbReference type="NCBIfam" id="TIGR00254">
    <property type="entry name" value="GGDEF"/>
    <property type="match status" value="1"/>
</dbReference>
<sequence length="448" mass="48746">MLLKDSLQKYWHWLGLALLSALIGVTAFLAPSRVSHFELEREALVAEDRILTRLLEDPQIVLNALTVPGAAPQLSKIFEDTGYATRVLRYELYDAQGRLVFTSGQASLEFNDVVDVMQNPVQDGAVVGLYRGQTEDGPAHFALLRLPIDLSANARGTLDVYLDQSDQANVLSGYFGLIAVVTLVLLGIGVATPVAFAWMRSQERLQAQEQVRYLQSHDALTGLANRRAFADSLGEAMSRMKRENTHIAVICLDIDKFKEINDASDHGGGDQVLREMGSRIKATLRGRDVIARLGADEFAIALVDITNLGDVMAFMNRLVTALRLPFDVNGKEMLLTTSVGIALAPADGDTAATVLRHATIALSRAKATAANACAFSRRAWTRRFSAAARSSTSFAWRSGAKSSRSSTSRNTTSRARSNAAPKRSSVGITPSTAKSRRVTSSRWPRKPG</sequence>
<dbReference type="PANTHER" id="PTHR46663">
    <property type="entry name" value="DIGUANYLATE CYCLASE DGCT-RELATED"/>
    <property type="match status" value="1"/>
</dbReference>
<dbReference type="Proteomes" id="UP000095042">
    <property type="component" value="Unassembled WGS sequence"/>
</dbReference>
<dbReference type="Gene3D" id="3.30.70.270">
    <property type="match status" value="1"/>
</dbReference>
<gene>
    <name evidence="4" type="ORF">AUC71_06335</name>
</gene>
<protein>
    <recommendedName>
        <fullName evidence="3">GGDEF domain-containing protein</fullName>
    </recommendedName>
</protein>
<feature type="transmembrane region" description="Helical" evidence="2">
    <location>
        <begin position="174"/>
        <end position="199"/>
    </location>
</feature>
<keyword evidence="2" id="KW-0472">Membrane</keyword>
<dbReference type="OrthoDB" id="9814202at2"/>
<feature type="domain" description="GGDEF" evidence="3">
    <location>
        <begin position="245"/>
        <end position="378"/>
    </location>
</feature>
<feature type="compositionally biased region" description="Basic residues" evidence="1">
    <location>
        <begin position="434"/>
        <end position="448"/>
    </location>
</feature>
<keyword evidence="2" id="KW-0812">Transmembrane</keyword>
<keyword evidence="5" id="KW-1185">Reference proteome</keyword>
<dbReference type="InterPro" id="IPR029787">
    <property type="entry name" value="Nucleotide_cyclase"/>
</dbReference>
<evidence type="ECO:0000313" key="5">
    <source>
        <dbReference type="Proteomes" id="UP000095042"/>
    </source>
</evidence>
<dbReference type="Pfam" id="PF00990">
    <property type="entry name" value="GGDEF"/>
    <property type="match status" value="1"/>
</dbReference>
<dbReference type="EMBL" id="LPWD01000025">
    <property type="protein sequence ID" value="ODS04019.1"/>
    <property type="molecule type" value="Genomic_DNA"/>
</dbReference>
<comment type="caution">
    <text evidence="4">The sequence shown here is derived from an EMBL/GenBank/DDBJ whole genome shotgun (WGS) entry which is preliminary data.</text>
</comment>
<proteinExistence type="predicted"/>
<feature type="transmembrane region" description="Helical" evidence="2">
    <location>
        <begin position="12"/>
        <end position="31"/>
    </location>
</feature>
<evidence type="ECO:0000259" key="3">
    <source>
        <dbReference type="PROSITE" id="PS50887"/>
    </source>
</evidence>
<feature type="compositionally biased region" description="Low complexity" evidence="1">
    <location>
        <begin position="398"/>
        <end position="420"/>
    </location>
</feature>
<dbReference type="AlphaFoldDB" id="A0A1E3WDX1"/>